<dbReference type="InterPro" id="IPR053084">
    <property type="entry name" value="AKAP"/>
</dbReference>
<dbReference type="GO" id="GO:0034237">
    <property type="term" value="F:protein kinase A regulatory subunit binding"/>
    <property type="evidence" value="ECO:0007669"/>
    <property type="project" value="TreeGrafter"/>
</dbReference>
<dbReference type="PANTHER" id="PTHR35075:SF1">
    <property type="entry name" value="A-KINASE ANCHOR PROTEIN 14"/>
    <property type="match status" value="1"/>
</dbReference>
<dbReference type="Pfam" id="PF14469">
    <property type="entry name" value="AKAP28"/>
    <property type="match status" value="1"/>
</dbReference>
<proteinExistence type="predicted"/>
<sequence>MFNTSIYNFQSLIDDYELKSCFKIKNFVYQFVNTAIKKAMKIISNMDDISDIVERRNAIVTRSLDPFGVEWYTCGNININNIAESITNEMQEWNNLPELKDWMFSVEFIKLFVRNDMNIYKYEVIWSVPTKSYPEPQVTVSVLFDIVINLKYPAHYPADVTYIFEACQFIHRLDMTFQPKWLYDILDMKTMIDDEPRGQFENLQGILLTFDAHGGRKPLGGLYLSRSPRIANHVSKFLQGIPYFLSFSSSSSSRLLLGQRRDLSNVI</sequence>
<evidence type="ECO:0000313" key="2">
    <source>
        <dbReference type="Proteomes" id="UP000617340"/>
    </source>
</evidence>
<dbReference type="Proteomes" id="UP000617340">
    <property type="component" value="Unassembled WGS sequence"/>
</dbReference>
<keyword evidence="2" id="KW-1185">Reference proteome</keyword>
<comment type="caution">
    <text evidence="1">The sequence shown here is derived from an EMBL/GenBank/DDBJ whole genome shotgun (WGS) entry which is preliminary data.</text>
</comment>
<dbReference type="InterPro" id="IPR025663">
    <property type="entry name" value="AKAP_28"/>
</dbReference>
<accession>A0A834NM44</accession>
<dbReference type="AlphaFoldDB" id="A0A834NM44"/>
<dbReference type="PANTHER" id="PTHR35075">
    <property type="entry name" value="A-KINASE ANCHOR PROTEIN 14"/>
    <property type="match status" value="1"/>
</dbReference>
<reference evidence="1" key="1">
    <citation type="journal article" date="2020" name="G3 (Bethesda)">
        <title>High-Quality Assemblies for Three Invasive Social Wasps from the &lt;i&gt;Vespula&lt;/i&gt; Genus.</title>
        <authorList>
            <person name="Harrop T.W.R."/>
            <person name="Guhlin J."/>
            <person name="McLaughlin G.M."/>
            <person name="Permina E."/>
            <person name="Stockwell P."/>
            <person name="Gilligan J."/>
            <person name="Le Lec M.F."/>
            <person name="Gruber M.A.M."/>
            <person name="Quinn O."/>
            <person name="Lovegrove M."/>
            <person name="Duncan E.J."/>
            <person name="Remnant E.J."/>
            <person name="Van Eeckhoven J."/>
            <person name="Graham B."/>
            <person name="Knapp R.A."/>
            <person name="Langford K.W."/>
            <person name="Kronenberg Z."/>
            <person name="Press M.O."/>
            <person name="Eacker S.M."/>
            <person name="Wilson-Rankin E.E."/>
            <person name="Purcell J."/>
            <person name="Lester P.J."/>
            <person name="Dearden P.K."/>
        </authorList>
    </citation>
    <scope>NUCLEOTIDE SEQUENCE</scope>
    <source>
        <strain evidence="1">Linc-1</strain>
    </source>
</reference>
<protein>
    <submittedName>
        <fullName evidence="1">Uncharacterized protein</fullName>
    </submittedName>
</protein>
<dbReference type="EMBL" id="JACSDZ010000002">
    <property type="protein sequence ID" value="KAF7413854.1"/>
    <property type="molecule type" value="Genomic_DNA"/>
</dbReference>
<evidence type="ECO:0000313" key="1">
    <source>
        <dbReference type="EMBL" id="KAF7413854.1"/>
    </source>
</evidence>
<organism evidence="1 2">
    <name type="scientific">Vespula germanica</name>
    <name type="common">German yellow jacket</name>
    <name type="synonym">Paravespula germanica</name>
    <dbReference type="NCBI Taxonomy" id="30212"/>
    <lineage>
        <taxon>Eukaryota</taxon>
        <taxon>Metazoa</taxon>
        <taxon>Ecdysozoa</taxon>
        <taxon>Arthropoda</taxon>
        <taxon>Hexapoda</taxon>
        <taxon>Insecta</taxon>
        <taxon>Pterygota</taxon>
        <taxon>Neoptera</taxon>
        <taxon>Endopterygota</taxon>
        <taxon>Hymenoptera</taxon>
        <taxon>Apocrita</taxon>
        <taxon>Aculeata</taxon>
        <taxon>Vespoidea</taxon>
        <taxon>Vespidae</taxon>
        <taxon>Vespinae</taxon>
        <taxon>Vespula</taxon>
    </lineage>
</organism>
<dbReference type="GO" id="GO:0005952">
    <property type="term" value="C:cAMP-dependent protein kinase complex"/>
    <property type="evidence" value="ECO:0007669"/>
    <property type="project" value="TreeGrafter"/>
</dbReference>
<gene>
    <name evidence="1" type="ORF">HZH68_002343</name>
</gene>
<name>A0A834NM44_VESGE</name>